<dbReference type="InterPro" id="IPR001310">
    <property type="entry name" value="Histidine_triad_HIT"/>
</dbReference>
<feature type="short sequence motif" description="Histidine triad motif" evidence="2 3">
    <location>
        <begin position="98"/>
        <end position="102"/>
    </location>
</feature>
<dbReference type="EMBL" id="LILB01000001">
    <property type="protein sequence ID" value="KOO51749.1"/>
    <property type="molecule type" value="Genomic_DNA"/>
</dbReference>
<dbReference type="PANTHER" id="PTHR46648">
    <property type="entry name" value="HIT FAMILY PROTEIN 1"/>
    <property type="match status" value="1"/>
</dbReference>
<evidence type="ECO:0000256" key="2">
    <source>
        <dbReference type="PIRSR" id="PIRSR601310-3"/>
    </source>
</evidence>
<dbReference type="Pfam" id="PF01230">
    <property type="entry name" value="HIT"/>
    <property type="match status" value="1"/>
</dbReference>
<dbReference type="Proteomes" id="UP000036867">
    <property type="component" value="Unassembled WGS sequence"/>
</dbReference>
<accession>A0A0M0LL32</accession>
<keyword evidence="5" id="KW-0378">Hydrolase</keyword>
<evidence type="ECO:0000256" key="3">
    <source>
        <dbReference type="PROSITE-ProRule" id="PRU00464"/>
    </source>
</evidence>
<sequence length="151" mass="17119">MNQDCFICSKHKGEILTAGTNIYEDEYIYVGHIDKGSSPTYLGHIMIDLKRHTPEIGDMTADEAKAFGLIMTRVSKALMEVEGAEHIYSMVSGNSVSHLHMHIVPRYPNTPIKYWSPMELNEWAEAPKGIGNEITEVCLRIKEYLEVTPYD</sequence>
<dbReference type="GeneID" id="301135400"/>
<evidence type="ECO:0000313" key="5">
    <source>
        <dbReference type="EMBL" id="KOO51749.1"/>
    </source>
</evidence>
<evidence type="ECO:0000259" key="4">
    <source>
        <dbReference type="PROSITE" id="PS51084"/>
    </source>
</evidence>
<dbReference type="OrthoDB" id="9784774at2"/>
<gene>
    <name evidence="5" type="ORF">AMD00_04695</name>
</gene>
<evidence type="ECO:0000256" key="1">
    <source>
        <dbReference type="PIRSR" id="PIRSR601310-1"/>
    </source>
</evidence>
<dbReference type="InterPro" id="IPR011146">
    <property type="entry name" value="HIT-like"/>
</dbReference>
<protein>
    <submittedName>
        <fullName evidence="5">HIT family hydrolase</fullName>
    </submittedName>
</protein>
<dbReference type="InterPro" id="IPR036265">
    <property type="entry name" value="HIT-like_sf"/>
</dbReference>
<reference evidence="6" key="1">
    <citation type="submission" date="2015-08" db="EMBL/GenBank/DDBJ databases">
        <title>Fjat-10028 dsm 16317.</title>
        <authorList>
            <person name="Liu B."/>
            <person name="Wang J."/>
            <person name="Zhu Y."/>
            <person name="Liu G."/>
            <person name="Chen Q."/>
            <person name="Chen Z."/>
            <person name="Lan J."/>
            <person name="Che J."/>
            <person name="Ge C."/>
            <person name="Shi H."/>
            <person name="Pan Z."/>
            <person name="Liu X."/>
        </authorList>
    </citation>
    <scope>NUCLEOTIDE SEQUENCE [LARGE SCALE GENOMIC DNA]</scope>
    <source>
        <strain evidence="6">DSM 16317</strain>
    </source>
</reference>
<proteinExistence type="predicted"/>
<name>A0A0M0LL32_9BACL</name>
<dbReference type="RefSeq" id="WP_053415908.1">
    <property type="nucleotide sequence ID" value="NZ_LILB01000001.1"/>
</dbReference>
<comment type="caution">
    <text evidence="5">The sequence shown here is derived from an EMBL/GenBank/DDBJ whole genome shotgun (WGS) entry which is preliminary data.</text>
</comment>
<keyword evidence="6" id="KW-1185">Reference proteome</keyword>
<dbReference type="GO" id="GO:0016787">
    <property type="term" value="F:hydrolase activity"/>
    <property type="evidence" value="ECO:0007669"/>
    <property type="project" value="UniProtKB-KW"/>
</dbReference>
<dbReference type="STRING" id="263475.AMD00_04695"/>
<dbReference type="PANTHER" id="PTHR46648:SF1">
    <property type="entry name" value="ADENOSINE 5'-MONOPHOSPHORAMIDASE HNT1"/>
    <property type="match status" value="1"/>
</dbReference>
<dbReference type="PATRIC" id="fig|263475.3.peg.1346"/>
<feature type="domain" description="HIT" evidence="4">
    <location>
        <begin position="39"/>
        <end position="113"/>
    </location>
</feature>
<dbReference type="PROSITE" id="PS51084">
    <property type="entry name" value="HIT_2"/>
    <property type="match status" value="1"/>
</dbReference>
<dbReference type="Gene3D" id="3.30.428.10">
    <property type="entry name" value="HIT-like"/>
    <property type="match status" value="1"/>
</dbReference>
<dbReference type="SUPFAM" id="SSF54197">
    <property type="entry name" value="HIT-like"/>
    <property type="match status" value="1"/>
</dbReference>
<organism evidence="5 6">
    <name type="scientific">Viridibacillus arvi</name>
    <dbReference type="NCBI Taxonomy" id="263475"/>
    <lineage>
        <taxon>Bacteria</taxon>
        <taxon>Bacillati</taxon>
        <taxon>Bacillota</taxon>
        <taxon>Bacilli</taxon>
        <taxon>Bacillales</taxon>
        <taxon>Caryophanaceae</taxon>
        <taxon>Viridibacillus</taxon>
    </lineage>
</organism>
<feature type="active site" description="Tele-AMP-histidine intermediate" evidence="1">
    <location>
        <position position="100"/>
    </location>
</feature>
<dbReference type="AlphaFoldDB" id="A0A0M0LL32"/>
<evidence type="ECO:0000313" key="6">
    <source>
        <dbReference type="Proteomes" id="UP000036867"/>
    </source>
</evidence>
<dbReference type="GO" id="GO:0009117">
    <property type="term" value="P:nucleotide metabolic process"/>
    <property type="evidence" value="ECO:0007669"/>
    <property type="project" value="TreeGrafter"/>
</dbReference>